<evidence type="ECO:0000313" key="2">
    <source>
        <dbReference type="Proteomes" id="UP001367508"/>
    </source>
</evidence>
<sequence length="127" mass="14432">MGMEMRSVEFWKMVAKRVPWEKQNENGIEWERKKGIWEVLNSPFGVPYTGIPLLQGEGPRLENGVHSNLMGGLKKGKKIDTREILQYFSPRGTKVWSSSRTASLRPRSGGFSVKLALQGINLFLLKL</sequence>
<name>A0AAN9N1R6_CANGL</name>
<reference evidence="1 2" key="1">
    <citation type="submission" date="2024-01" db="EMBL/GenBank/DDBJ databases">
        <title>The genomes of 5 underutilized Papilionoideae crops provide insights into root nodulation and disease resistanc.</title>
        <authorList>
            <person name="Jiang F."/>
        </authorList>
    </citation>
    <scope>NUCLEOTIDE SEQUENCE [LARGE SCALE GENOMIC DNA]</scope>
    <source>
        <strain evidence="1">LVBAO_FW01</strain>
        <tissue evidence="1">Leaves</tissue>
    </source>
</reference>
<dbReference type="AlphaFoldDB" id="A0AAN9N1R6"/>
<protein>
    <submittedName>
        <fullName evidence="1">Uncharacterized protein</fullName>
    </submittedName>
</protein>
<evidence type="ECO:0000313" key="1">
    <source>
        <dbReference type="EMBL" id="KAK7362398.1"/>
    </source>
</evidence>
<keyword evidence="2" id="KW-1185">Reference proteome</keyword>
<comment type="caution">
    <text evidence="1">The sequence shown here is derived from an EMBL/GenBank/DDBJ whole genome shotgun (WGS) entry which is preliminary data.</text>
</comment>
<gene>
    <name evidence="1" type="ORF">VNO77_04509</name>
</gene>
<accession>A0AAN9N1R6</accession>
<organism evidence="1 2">
    <name type="scientific">Canavalia gladiata</name>
    <name type="common">Sword bean</name>
    <name type="synonym">Dolichos gladiatus</name>
    <dbReference type="NCBI Taxonomy" id="3824"/>
    <lineage>
        <taxon>Eukaryota</taxon>
        <taxon>Viridiplantae</taxon>
        <taxon>Streptophyta</taxon>
        <taxon>Embryophyta</taxon>
        <taxon>Tracheophyta</taxon>
        <taxon>Spermatophyta</taxon>
        <taxon>Magnoliopsida</taxon>
        <taxon>eudicotyledons</taxon>
        <taxon>Gunneridae</taxon>
        <taxon>Pentapetalae</taxon>
        <taxon>rosids</taxon>
        <taxon>fabids</taxon>
        <taxon>Fabales</taxon>
        <taxon>Fabaceae</taxon>
        <taxon>Papilionoideae</taxon>
        <taxon>50 kb inversion clade</taxon>
        <taxon>NPAAA clade</taxon>
        <taxon>indigoferoid/millettioid clade</taxon>
        <taxon>Phaseoleae</taxon>
        <taxon>Canavalia</taxon>
    </lineage>
</organism>
<dbReference type="Proteomes" id="UP001367508">
    <property type="component" value="Unassembled WGS sequence"/>
</dbReference>
<dbReference type="EMBL" id="JAYMYQ010000001">
    <property type="protein sequence ID" value="KAK7362398.1"/>
    <property type="molecule type" value="Genomic_DNA"/>
</dbReference>
<proteinExistence type="predicted"/>